<dbReference type="SUPFAM" id="SSF103473">
    <property type="entry name" value="MFS general substrate transporter"/>
    <property type="match status" value="1"/>
</dbReference>
<feature type="transmembrane region" description="Helical" evidence="4">
    <location>
        <begin position="148"/>
        <end position="166"/>
    </location>
</feature>
<proteinExistence type="inferred from homology"/>
<feature type="transmembrane region" description="Helical" evidence="4">
    <location>
        <begin position="342"/>
        <end position="362"/>
    </location>
</feature>
<evidence type="ECO:0000256" key="2">
    <source>
        <dbReference type="ARBA" id="ARBA00006727"/>
    </source>
</evidence>
<dbReference type="OrthoDB" id="6499973at2759"/>
<evidence type="ECO:0000256" key="4">
    <source>
        <dbReference type="SAM" id="Phobius"/>
    </source>
</evidence>
<dbReference type="EMBL" id="CAJVRM010000018">
    <property type="protein sequence ID" value="CAG8971398.1"/>
    <property type="molecule type" value="Genomic_DNA"/>
</dbReference>
<feature type="transmembrane region" description="Helical" evidence="4">
    <location>
        <begin position="400"/>
        <end position="418"/>
    </location>
</feature>
<feature type="transmembrane region" description="Helical" evidence="4">
    <location>
        <begin position="374"/>
        <end position="394"/>
    </location>
</feature>
<keyword evidence="6" id="KW-1185">Reference proteome</keyword>
<evidence type="ECO:0000313" key="5">
    <source>
        <dbReference type="EMBL" id="CAG8971398.1"/>
    </source>
</evidence>
<dbReference type="InterPro" id="IPR050327">
    <property type="entry name" value="Proton-linked_MCT"/>
</dbReference>
<evidence type="ECO:0000256" key="3">
    <source>
        <dbReference type="SAM" id="MobiDB-lite"/>
    </source>
</evidence>
<dbReference type="AlphaFoldDB" id="A0A9N9PQJ6"/>
<feature type="transmembrane region" description="Helical" evidence="4">
    <location>
        <begin position="235"/>
        <end position="254"/>
    </location>
</feature>
<dbReference type="InterPro" id="IPR011701">
    <property type="entry name" value="MFS"/>
</dbReference>
<accession>A0A9N9PQJ6</accession>
<keyword evidence="4" id="KW-1133">Transmembrane helix</keyword>
<feature type="transmembrane region" description="Helical" evidence="4">
    <location>
        <begin position="178"/>
        <end position="197"/>
    </location>
</feature>
<feature type="region of interest" description="Disordered" evidence="3">
    <location>
        <begin position="1"/>
        <end position="41"/>
    </location>
</feature>
<sequence>MLSPDTLHATPLPSPGLSVTGRSILSSKSSETLHPTPLPSPGLSWKEKSILSSSSSVTLNQSYDEIEVLRNTENHNGEKSDGASVKTTPSSLTATSIQDEPQPNGGTRAWSTVFFAHLVVMNTWGFVNSFGVFQTYYVTALDRPPSDISWVGSIQVFLLFFVGTISGRLTDAGFFRPVFFAGSVLSLLGLFMTSLTTSYTQLFLAQGVCIGIGNGFMFTPTMSMLSTYFSTKRSLAIGLASAGSSTGAIVFPLMVQQLLPKVGFAWTIRALGLIQFICLGAANLGLRSRTRPRKNWVFVDRASFTDWPYVLFAVGMFFTFLGLYVAFYYIGSFARHIIQLPYSESINLIVVLNAVGVVGRVLPNYLADRYFGPLNTLIPPIIVSTFLFYLWIVVTDRAALYAWAVLYGISSSMIQGLFPATLSSFTSDLRKAGVRMGQVFTIVSFACLTGPPIAGALLERGEEKYLYAQLFGGTALAIGFVFTVISKYWRDSKQACKDAGGIGNGSVSRQED</sequence>
<protein>
    <recommendedName>
        <fullName evidence="7">Major facilitator superfamily (MFS) profile domain-containing protein</fullName>
    </recommendedName>
</protein>
<comment type="subcellular location">
    <subcellularLocation>
        <location evidence="1">Membrane</location>
        <topology evidence="1">Multi-pass membrane protein</topology>
    </subcellularLocation>
</comment>
<comment type="similarity">
    <text evidence="2">Belongs to the major facilitator superfamily. Monocarboxylate porter (TC 2.A.1.13) family.</text>
</comment>
<dbReference type="CDD" id="cd17352">
    <property type="entry name" value="MFS_MCT_SLC16"/>
    <property type="match status" value="1"/>
</dbReference>
<organism evidence="5 6">
    <name type="scientific">Hymenoscyphus albidus</name>
    <dbReference type="NCBI Taxonomy" id="595503"/>
    <lineage>
        <taxon>Eukaryota</taxon>
        <taxon>Fungi</taxon>
        <taxon>Dikarya</taxon>
        <taxon>Ascomycota</taxon>
        <taxon>Pezizomycotina</taxon>
        <taxon>Leotiomycetes</taxon>
        <taxon>Helotiales</taxon>
        <taxon>Helotiaceae</taxon>
        <taxon>Hymenoscyphus</taxon>
    </lineage>
</organism>
<evidence type="ECO:0000256" key="1">
    <source>
        <dbReference type="ARBA" id="ARBA00004141"/>
    </source>
</evidence>
<dbReference type="GO" id="GO:0016020">
    <property type="term" value="C:membrane"/>
    <property type="evidence" value="ECO:0007669"/>
    <property type="project" value="UniProtKB-SubCell"/>
</dbReference>
<dbReference type="PANTHER" id="PTHR11360:SF130">
    <property type="entry name" value="MAJOR FACILITATOR SUPERFAMILY (MFS) PROFILE DOMAIN-CONTAINING PROTEIN-RELATED"/>
    <property type="match status" value="1"/>
</dbReference>
<dbReference type="GO" id="GO:0022857">
    <property type="term" value="F:transmembrane transporter activity"/>
    <property type="evidence" value="ECO:0007669"/>
    <property type="project" value="InterPro"/>
</dbReference>
<evidence type="ECO:0008006" key="7">
    <source>
        <dbReference type="Google" id="ProtNLM"/>
    </source>
</evidence>
<feature type="region of interest" description="Disordered" evidence="3">
    <location>
        <begin position="73"/>
        <end position="104"/>
    </location>
</feature>
<dbReference type="Gene3D" id="1.20.1250.20">
    <property type="entry name" value="MFS general substrate transporter like domains"/>
    <property type="match status" value="2"/>
</dbReference>
<feature type="transmembrane region" description="Helical" evidence="4">
    <location>
        <begin position="203"/>
        <end position="223"/>
    </location>
</feature>
<gene>
    <name evidence="5" type="ORF">HYALB_00006948</name>
</gene>
<feature type="compositionally biased region" description="Polar residues" evidence="3">
    <location>
        <begin position="20"/>
        <end position="33"/>
    </location>
</feature>
<comment type="caution">
    <text evidence="5">The sequence shown here is derived from an EMBL/GenBank/DDBJ whole genome shotgun (WGS) entry which is preliminary data.</text>
</comment>
<feature type="transmembrane region" description="Helical" evidence="4">
    <location>
        <begin position="266"/>
        <end position="286"/>
    </location>
</feature>
<feature type="transmembrane region" description="Helical" evidence="4">
    <location>
        <begin position="464"/>
        <end position="485"/>
    </location>
</feature>
<dbReference type="Pfam" id="PF07690">
    <property type="entry name" value="MFS_1"/>
    <property type="match status" value="1"/>
</dbReference>
<evidence type="ECO:0000313" key="6">
    <source>
        <dbReference type="Proteomes" id="UP000701801"/>
    </source>
</evidence>
<dbReference type="Proteomes" id="UP000701801">
    <property type="component" value="Unassembled WGS sequence"/>
</dbReference>
<feature type="transmembrane region" description="Helical" evidence="4">
    <location>
        <begin position="307"/>
        <end position="330"/>
    </location>
</feature>
<reference evidence="5" key="1">
    <citation type="submission" date="2021-07" db="EMBL/GenBank/DDBJ databases">
        <authorList>
            <person name="Durling M."/>
        </authorList>
    </citation>
    <scope>NUCLEOTIDE SEQUENCE</scope>
</reference>
<keyword evidence="4" id="KW-0812">Transmembrane</keyword>
<feature type="transmembrane region" description="Helical" evidence="4">
    <location>
        <begin position="113"/>
        <end position="136"/>
    </location>
</feature>
<feature type="transmembrane region" description="Helical" evidence="4">
    <location>
        <begin position="439"/>
        <end position="458"/>
    </location>
</feature>
<dbReference type="PANTHER" id="PTHR11360">
    <property type="entry name" value="MONOCARBOXYLATE TRANSPORTER"/>
    <property type="match status" value="1"/>
</dbReference>
<name>A0A9N9PQJ6_9HELO</name>
<feature type="compositionally biased region" description="Polar residues" evidence="3">
    <location>
        <begin position="85"/>
        <end position="104"/>
    </location>
</feature>
<keyword evidence="4" id="KW-0472">Membrane</keyword>
<dbReference type="InterPro" id="IPR036259">
    <property type="entry name" value="MFS_trans_sf"/>
</dbReference>